<accession>A0A1V3W9X8</accession>
<proteinExistence type="predicted"/>
<organism evidence="1 2">
    <name type="scientific">Mycobacterium kansasii</name>
    <dbReference type="NCBI Taxonomy" id="1768"/>
    <lineage>
        <taxon>Bacteria</taxon>
        <taxon>Bacillati</taxon>
        <taxon>Actinomycetota</taxon>
        <taxon>Actinomycetes</taxon>
        <taxon>Mycobacteriales</taxon>
        <taxon>Mycobacteriaceae</taxon>
        <taxon>Mycobacterium</taxon>
    </lineage>
</organism>
<evidence type="ECO:0000313" key="1">
    <source>
        <dbReference type="EMBL" id="OOK63799.1"/>
    </source>
</evidence>
<name>A0A1V3W9X8_MYCKA</name>
<gene>
    <name evidence="1" type="ORF">BZL30_9383</name>
</gene>
<dbReference type="AlphaFoldDB" id="A0A1V3W9X8"/>
<dbReference type="Proteomes" id="UP000189229">
    <property type="component" value="Unassembled WGS sequence"/>
</dbReference>
<dbReference type="EMBL" id="MVBM01000015">
    <property type="protein sequence ID" value="OOK63799.1"/>
    <property type="molecule type" value="Genomic_DNA"/>
</dbReference>
<comment type="caution">
    <text evidence="1">The sequence shown here is derived from an EMBL/GenBank/DDBJ whole genome shotgun (WGS) entry which is preliminary data.</text>
</comment>
<reference evidence="1 2" key="1">
    <citation type="submission" date="2017-02" db="EMBL/GenBank/DDBJ databases">
        <title>Complete genome sequences of Mycobacterium kansasii strains isolated from rhesus macaques.</title>
        <authorList>
            <person name="Panda A."/>
            <person name="Nagaraj S."/>
            <person name="Zhao X."/>
            <person name="Tettelin H."/>
            <person name="Detolla L.J."/>
        </authorList>
    </citation>
    <scope>NUCLEOTIDE SEQUENCE [LARGE SCALE GENOMIC DNA]</scope>
    <source>
        <strain evidence="1 2">11-3813</strain>
    </source>
</reference>
<sequence length="55" mass="5790">MALVADIDAADLADRQLVEFRVRMRISVPSAGLPRCGAARKSAGRGRDHAASVAL</sequence>
<evidence type="ECO:0000313" key="2">
    <source>
        <dbReference type="Proteomes" id="UP000189229"/>
    </source>
</evidence>
<protein>
    <submittedName>
        <fullName evidence="1">Uncharacterized protein</fullName>
    </submittedName>
</protein>